<dbReference type="Proteomes" id="UP000636505">
    <property type="component" value="Unassembled WGS sequence"/>
</dbReference>
<reference evidence="2" key="1">
    <citation type="submission" date="2020-10" db="EMBL/GenBank/DDBJ databases">
        <authorList>
            <person name="Castelo-Branco R."/>
            <person name="Eusebio N."/>
            <person name="Adriana R."/>
            <person name="Vieira A."/>
            <person name="Brugerolle De Fraissinette N."/>
            <person name="Rezende De Castro R."/>
            <person name="Schneider M.P."/>
            <person name="Vasconcelos V."/>
            <person name="Leao P.N."/>
        </authorList>
    </citation>
    <scope>NUCLEOTIDE SEQUENCE</scope>
    <source>
        <strain evidence="2">LEGE 07310</strain>
    </source>
</reference>
<dbReference type="RefSeq" id="WP_193904910.1">
    <property type="nucleotide sequence ID" value="NZ_JADEXG010000004.1"/>
</dbReference>
<dbReference type="InterPro" id="IPR036866">
    <property type="entry name" value="RibonucZ/Hydroxyglut_hydro"/>
</dbReference>
<comment type="caution">
    <text evidence="2">The sequence shown here is derived from an EMBL/GenBank/DDBJ whole genome shotgun (WGS) entry which is preliminary data.</text>
</comment>
<dbReference type="EMBL" id="JADEXG010000004">
    <property type="protein sequence ID" value="MBE9076249.1"/>
    <property type="molecule type" value="Genomic_DNA"/>
</dbReference>
<dbReference type="PANTHER" id="PTHR36142:SF2">
    <property type="entry name" value="METALLO-HYDROLASE_OXIDOREDUCTASE SUPERFAMILY PROTEIN"/>
    <property type="match status" value="1"/>
</dbReference>
<evidence type="ECO:0000313" key="3">
    <source>
        <dbReference type="Proteomes" id="UP000636505"/>
    </source>
</evidence>
<dbReference type="PANTHER" id="PTHR36142">
    <property type="entry name" value="METALLO-HYDROLASE/OXIDOREDUCTASE SUPERFAMILY PROTEIN"/>
    <property type="match status" value="1"/>
</dbReference>
<accession>A0A8J7DQB3</accession>
<gene>
    <name evidence="2" type="ORF">IQ241_02875</name>
</gene>
<keyword evidence="3" id="KW-1185">Reference proteome</keyword>
<dbReference type="Pfam" id="PF13483">
    <property type="entry name" value="Lactamase_B_3"/>
    <property type="match status" value="1"/>
</dbReference>
<evidence type="ECO:0000313" key="2">
    <source>
        <dbReference type="EMBL" id="MBE9076249.1"/>
    </source>
</evidence>
<protein>
    <submittedName>
        <fullName evidence="2">MBL fold metallo-hydrolase</fullName>
    </submittedName>
</protein>
<name>A0A8J7DQB3_9CYAN</name>
<sequence length="256" mass="28046">MRLTWFDANAWLLEAGERRILIDPWLVGDLVFNQMPWLIRGVRPQPVPIPASIDLILLSQGLEDHAHPETLKQLDRSIPVVASPKGAEVVQGMGYESVTTLSHGETYSFQDMLQIRALPGAPIGPFLKENAYVLTAEGLKIYYEPHGYPAAEKVQDLTGVNVAITPMLDISILGVGSIIRGREGARELAKWLKPQIMLPTAEGGHVTYKGMLAPTLRKAGGADELRSHLQSLGLKTEVRPPRPQEPVELSSRGVIG</sequence>
<feature type="region of interest" description="Disordered" evidence="1">
    <location>
        <begin position="237"/>
        <end position="256"/>
    </location>
</feature>
<organism evidence="2 3">
    <name type="scientific">Vasconcelosia minhoensis LEGE 07310</name>
    <dbReference type="NCBI Taxonomy" id="915328"/>
    <lineage>
        <taxon>Bacteria</taxon>
        <taxon>Bacillati</taxon>
        <taxon>Cyanobacteriota</taxon>
        <taxon>Cyanophyceae</taxon>
        <taxon>Nodosilineales</taxon>
        <taxon>Cymatolegaceae</taxon>
        <taxon>Vasconcelosia</taxon>
        <taxon>Vasconcelosia minhoensis</taxon>
    </lineage>
</organism>
<evidence type="ECO:0000256" key="1">
    <source>
        <dbReference type="SAM" id="MobiDB-lite"/>
    </source>
</evidence>
<dbReference type="AlphaFoldDB" id="A0A8J7DQB3"/>
<dbReference type="SUPFAM" id="SSF56281">
    <property type="entry name" value="Metallo-hydrolase/oxidoreductase"/>
    <property type="match status" value="1"/>
</dbReference>
<dbReference type="Gene3D" id="3.60.15.10">
    <property type="entry name" value="Ribonuclease Z/Hydroxyacylglutathione hydrolase-like"/>
    <property type="match status" value="1"/>
</dbReference>
<proteinExistence type="predicted"/>